<accession>A0ABT7PSK5</accession>
<comment type="caution">
    <text evidence="1">The sequence shown here is derived from an EMBL/GenBank/DDBJ whole genome shotgun (WGS) entry which is preliminary data.</text>
</comment>
<sequence length="64" mass="7517">MFNGLLACLSPVPREFHRSPTFVFWGHLIAYQPFRSRRREWGASIVRGCCVMAQDEQEYDRIIA</sequence>
<dbReference type="EMBL" id="JASZZN010000082">
    <property type="protein sequence ID" value="MDM4019495.1"/>
    <property type="molecule type" value="Genomic_DNA"/>
</dbReference>
<dbReference type="RefSeq" id="WP_289167620.1">
    <property type="nucleotide sequence ID" value="NZ_JASZZN010000082.1"/>
</dbReference>
<name>A0ABT7PSK5_9BACT</name>
<reference evidence="1 2" key="1">
    <citation type="submission" date="2023-06" db="EMBL/GenBank/DDBJ databases">
        <title>Roseiconus lacunae JC819 isolated from Gulf of Mannar region, Tamil Nadu.</title>
        <authorList>
            <person name="Pk S."/>
            <person name="Ch S."/>
            <person name="Ch V.R."/>
        </authorList>
    </citation>
    <scope>NUCLEOTIDE SEQUENCE [LARGE SCALE GENOMIC DNA]</scope>
    <source>
        <strain evidence="1 2">JC819</strain>
    </source>
</reference>
<proteinExistence type="predicted"/>
<feature type="non-terminal residue" evidence="1">
    <location>
        <position position="64"/>
    </location>
</feature>
<gene>
    <name evidence="1" type="ORF">QTN89_28845</name>
</gene>
<evidence type="ECO:0000313" key="1">
    <source>
        <dbReference type="EMBL" id="MDM4019495.1"/>
    </source>
</evidence>
<organism evidence="1 2">
    <name type="scientific">Roseiconus lacunae</name>
    <dbReference type="NCBI Taxonomy" id="2605694"/>
    <lineage>
        <taxon>Bacteria</taxon>
        <taxon>Pseudomonadati</taxon>
        <taxon>Planctomycetota</taxon>
        <taxon>Planctomycetia</taxon>
        <taxon>Pirellulales</taxon>
        <taxon>Pirellulaceae</taxon>
        <taxon>Roseiconus</taxon>
    </lineage>
</organism>
<dbReference type="Proteomes" id="UP001239462">
    <property type="component" value="Unassembled WGS sequence"/>
</dbReference>
<evidence type="ECO:0000313" key="2">
    <source>
        <dbReference type="Proteomes" id="UP001239462"/>
    </source>
</evidence>
<keyword evidence="2" id="KW-1185">Reference proteome</keyword>
<protein>
    <submittedName>
        <fullName evidence="1">Uncharacterized protein</fullName>
    </submittedName>
</protein>